<reference evidence="9" key="1">
    <citation type="journal article" date="2019" name="Int. J. Syst. Evol. Microbiol.">
        <title>The Global Catalogue of Microorganisms (GCM) 10K type strain sequencing project: providing services to taxonomists for standard genome sequencing and annotation.</title>
        <authorList>
            <consortium name="The Broad Institute Genomics Platform"/>
            <consortium name="The Broad Institute Genome Sequencing Center for Infectious Disease"/>
            <person name="Wu L."/>
            <person name="Ma J."/>
        </authorList>
    </citation>
    <scope>NUCLEOTIDE SEQUENCE [LARGE SCALE GENOMIC DNA]</scope>
    <source>
        <strain evidence="9">JCM 17214</strain>
    </source>
</reference>
<dbReference type="InterPro" id="IPR033985">
    <property type="entry name" value="SusD-like_N"/>
</dbReference>
<accession>A0ABP7MVP4</accession>
<proteinExistence type="inferred from homology"/>
<gene>
    <name evidence="8" type="ORF">GCM10022406_14070</name>
</gene>
<evidence type="ECO:0000313" key="8">
    <source>
        <dbReference type="EMBL" id="GAA3929862.1"/>
    </source>
</evidence>
<organism evidence="8 9">
    <name type="scientific">Hymenobacter algoricola</name>
    <dbReference type="NCBI Taxonomy" id="486267"/>
    <lineage>
        <taxon>Bacteria</taxon>
        <taxon>Pseudomonadati</taxon>
        <taxon>Bacteroidota</taxon>
        <taxon>Cytophagia</taxon>
        <taxon>Cytophagales</taxon>
        <taxon>Hymenobacteraceae</taxon>
        <taxon>Hymenobacter</taxon>
    </lineage>
</organism>
<keyword evidence="5" id="KW-0998">Cell outer membrane</keyword>
<feature type="domain" description="RagB/SusD" evidence="6">
    <location>
        <begin position="347"/>
        <end position="436"/>
    </location>
</feature>
<protein>
    <submittedName>
        <fullName evidence="8">RagB/SusD family nutrient uptake outer membrane protein</fullName>
    </submittedName>
</protein>
<feature type="domain" description="SusD-like N-terminal" evidence="7">
    <location>
        <begin position="21"/>
        <end position="231"/>
    </location>
</feature>
<evidence type="ECO:0000256" key="4">
    <source>
        <dbReference type="ARBA" id="ARBA00023136"/>
    </source>
</evidence>
<dbReference type="EMBL" id="BAABDH010000021">
    <property type="protein sequence ID" value="GAA3929862.1"/>
    <property type="molecule type" value="Genomic_DNA"/>
</dbReference>
<evidence type="ECO:0000259" key="6">
    <source>
        <dbReference type="Pfam" id="PF07980"/>
    </source>
</evidence>
<dbReference type="CDD" id="cd08977">
    <property type="entry name" value="SusD"/>
    <property type="match status" value="1"/>
</dbReference>
<dbReference type="Pfam" id="PF07980">
    <property type="entry name" value="SusD_RagB"/>
    <property type="match status" value="1"/>
</dbReference>
<dbReference type="SUPFAM" id="SSF48452">
    <property type="entry name" value="TPR-like"/>
    <property type="match status" value="1"/>
</dbReference>
<comment type="subcellular location">
    <subcellularLocation>
        <location evidence="1">Cell outer membrane</location>
    </subcellularLocation>
</comment>
<name>A0ABP7MVP4_9BACT</name>
<keyword evidence="9" id="KW-1185">Reference proteome</keyword>
<dbReference type="RefSeq" id="WP_345112003.1">
    <property type="nucleotide sequence ID" value="NZ_BAABDH010000021.1"/>
</dbReference>
<sequence length="464" mass="50571">MKKILLLSLGLSCGLLTGCKDFLELQSTNSQPDAEFLKNVGNVESVLVGSYAQALGNNFLGGEVIRTSEEYGDNLDLARVAAGGGAGAQFSTRDFSLFNSQGRDLWKSAYTAISRANTVITAIDQNTFAADQVVKDRLKAEALFLRAISHFELVRLFAKPYTSNAGGEPGIPLRIISVTTQEAAERVPRSSVGAVYDQVIADLQAAEAVLPASNGNRATKWAAKAYLARVFFSKEDYAKAYTYSDDVIKNGGFSLGTAANRLAVTLPFRQAGDIGPNGTPVIFQAVSVSSNDVSGTVRGNFFNTNEDAVNLPLSAPLSDLLRNKGGRRDSLLVSRTAGKLPFSLKYQGGNPINVPVVRLAEMYLTRAESAVQRSATFDAAMVREDYNILRRLARVPQDQTTASRDALLTAIREERRVELFTENDRFHELRRLKQTIRGVAYDDSRMLLKIPDTEVQANPDIVQN</sequence>
<dbReference type="InterPro" id="IPR011990">
    <property type="entry name" value="TPR-like_helical_dom_sf"/>
</dbReference>
<evidence type="ECO:0000259" key="7">
    <source>
        <dbReference type="Pfam" id="PF14322"/>
    </source>
</evidence>
<evidence type="ECO:0000256" key="5">
    <source>
        <dbReference type="ARBA" id="ARBA00023237"/>
    </source>
</evidence>
<evidence type="ECO:0000256" key="3">
    <source>
        <dbReference type="ARBA" id="ARBA00022729"/>
    </source>
</evidence>
<keyword evidence="3" id="KW-0732">Signal</keyword>
<evidence type="ECO:0000313" key="9">
    <source>
        <dbReference type="Proteomes" id="UP001499909"/>
    </source>
</evidence>
<dbReference type="Gene3D" id="1.25.40.390">
    <property type="match status" value="2"/>
</dbReference>
<comment type="similarity">
    <text evidence="2">Belongs to the SusD family.</text>
</comment>
<evidence type="ECO:0000256" key="2">
    <source>
        <dbReference type="ARBA" id="ARBA00006275"/>
    </source>
</evidence>
<comment type="caution">
    <text evidence="8">The sequence shown here is derived from an EMBL/GenBank/DDBJ whole genome shotgun (WGS) entry which is preliminary data.</text>
</comment>
<dbReference type="PROSITE" id="PS51257">
    <property type="entry name" value="PROKAR_LIPOPROTEIN"/>
    <property type="match status" value="1"/>
</dbReference>
<dbReference type="InterPro" id="IPR012944">
    <property type="entry name" value="SusD_RagB_dom"/>
</dbReference>
<dbReference type="Proteomes" id="UP001499909">
    <property type="component" value="Unassembled WGS sequence"/>
</dbReference>
<dbReference type="Pfam" id="PF14322">
    <property type="entry name" value="SusD-like_3"/>
    <property type="match status" value="1"/>
</dbReference>
<keyword evidence="4" id="KW-0472">Membrane</keyword>
<evidence type="ECO:0000256" key="1">
    <source>
        <dbReference type="ARBA" id="ARBA00004442"/>
    </source>
</evidence>